<keyword evidence="2" id="KW-1185">Reference proteome</keyword>
<sequence>MANHLGYPLDEIQTCKKLGDPGFFISDSALALQNWLEKGAEAVNLYLLSGRGRWPGFVDFDMAIMEMQSLIHTTLIIGRSGTHLWVTHDTILATLATRLSSGPICIEQWPSFLGRLEASLNDEENIQLSYYPI</sequence>
<evidence type="ECO:0000313" key="2">
    <source>
        <dbReference type="Proteomes" id="UP000003544"/>
    </source>
</evidence>
<dbReference type="AlphaFoldDB" id="F5T1I6"/>
<dbReference type="EMBL" id="AFIG01000003">
    <property type="protein sequence ID" value="EGL53082.1"/>
    <property type="molecule type" value="Genomic_DNA"/>
</dbReference>
<name>F5T1I6_9GAMM</name>
<dbReference type="Proteomes" id="UP000003544">
    <property type="component" value="Unassembled WGS sequence"/>
</dbReference>
<organism evidence="1 2">
    <name type="scientific">Methylophaga aminisulfidivorans MP</name>
    <dbReference type="NCBI Taxonomy" id="1026882"/>
    <lineage>
        <taxon>Bacteria</taxon>
        <taxon>Pseudomonadati</taxon>
        <taxon>Pseudomonadota</taxon>
        <taxon>Gammaproteobacteria</taxon>
        <taxon>Thiotrichales</taxon>
        <taxon>Piscirickettsiaceae</taxon>
        <taxon>Methylophaga</taxon>
    </lineage>
</organism>
<evidence type="ECO:0000313" key="1">
    <source>
        <dbReference type="EMBL" id="EGL53082.1"/>
    </source>
</evidence>
<gene>
    <name evidence="1" type="ORF">MAMP_00275</name>
</gene>
<accession>F5T1I6</accession>
<protein>
    <submittedName>
        <fullName evidence="1">Uncharacterized protein</fullName>
    </submittedName>
</protein>
<dbReference type="STRING" id="1026882.MAMP_00275"/>
<reference evidence="1 2" key="1">
    <citation type="journal article" date="2011" name="J. Bacteriol.">
        <title>Draft genome sequence of Methylophaga aminisulfidivorans MP T.</title>
        <authorList>
            <person name="Han G.H."/>
            <person name="Kim W."/>
            <person name="Chun J."/>
            <person name="Kim S.W."/>
        </authorList>
    </citation>
    <scope>NUCLEOTIDE SEQUENCE [LARGE SCALE GENOMIC DNA]</scope>
    <source>
        <strain evidence="2">MP(T)</strain>
    </source>
</reference>
<proteinExistence type="predicted"/>
<dbReference type="eggNOG" id="COG0406">
    <property type="taxonomic scope" value="Bacteria"/>
</dbReference>
<comment type="caution">
    <text evidence="1">The sequence shown here is derived from an EMBL/GenBank/DDBJ whole genome shotgun (WGS) entry which is preliminary data.</text>
</comment>